<dbReference type="EC" id="2.4.2.52" evidence="3"/>
<dbReference type="Pfam" id="PF01874">
    <property type="entry name" value="CitG"/>
    <property type="match status" value="1"/>
</dbReference>
<keyword evidence="7" id="KW-0067">ATP-binding</keyword>
<accession>A0A2X2WC67</accession>
<keyword evidence="5" id="KW-0808">Transferase</keyword>
<evidence type="ECO:0000256" key="1">
    <source>
        <dbReference type="ARBA" id="ARBA00001210"/>
    </source>
</evidence>
<organism evidence="9 10">
    <name type="scientific">Citrobacter koseri</name>
    <name type="common">Citrobacter diversus</name>
    <dbReference type="NCBI Taxonomy" id="545"/>
    <lineage>
        <taxon>Bacteria</taxon>
        <taxon>Pseudomonadati</taxon>
        <taxon>Pseudomonadota</taxon>
        <taxon>Gammaproteobacteria</taxon>
        <taxon>Enterobacterales</taxon>
        <taxon>Enterobacteriaceae</taxon>
        <taxon>Citrobacter</taxon>
    </lineage>
</organism>
<reference evidence="9 10" key="1">
    <citation type="submission" date="2018-06" db="EMBL/GenBank/DDBJ databases">
        <authorList>
            <consortium name="Pathogen Informatics"/>
            <person name="Doyle S."/>
        </authorList>
    </citation>
    <scope>NUCLEOTIDE SEQUENCE [LARGE SCALE GENOMIC DNA]</scope>
    <source>
        <strain evidence="9 10">NCTC10786</strain>
    </source>
</reference>
<evidence type="ECO:0000256" key="6">
    <source>
        <dbReference type="ARBA" id="ARBA00022741"/>
    </source>
</evidence>
<dbReference type="GO" id="GO:0005524">
    <property type="term" value="F:ATP binding"/>
    <property type="evidence" value="ECO:0007669"/>
    <property type="project" value="UniProtKB-KW"/>
</dbReference>
<evidence type="ECO:0000256" key="3">
    <source>
        <dbReference type="ARBA" id="ARBA00012074"/>
    </source>
</evidence>
<dbReference type="Proteomes" id="UP000251584">
    <property type="component" value="Unassembled WGS sequence"/>
</dbReference>
<comment type="catalytic activity">
    <reaction evidence="1">
        <text>3'-dephospho-CoA + ATP = 2'-(5''-triphospho-alpha-D-ribosyl)-3'-dephospho-CoA + adenine</text>
        <dbReference type="Rhea" id="RHEA:15117"/>
        <dbReference type="ChEBI" id="CHEBI:16708"/>
        <dbReference type="ChEBI" id="CHEBI:30616"/>
        <dbReference type="ChEBI" id="CHEBI:57328"/>
        <dbReference type="ChEBI" id="CHEBI:61378"/>
        <dbReference type="EC" id="2.4.2.52"/>
    </reaction>
</comment>
<dbReference type="GO" id="GO:0051191">
    <property type="term" value="P:prosthetic group biosynthetic process"/>
    <property type="evidence" value="ECO:0007669"/>
    <property type="project" value="TreeGrafter"/>
</dbReference>
<evidence type="ECO:0000256" key="5">
    <source>
        <dbReference type="ARBA" id="ARBA00022679"/>
    </source>
</evidence>
<evidence type="ECO:0000313" key="9">
    <source>
        <dbReference type="EMBL" id="SQB37087.1"/>
    </source>
</evidence>
<dbReference type="AlphaFoldDB" id="A0A2X2WC67"/>
<evidence type="ECO:0000256" key="2">
    <source>
        <dbReference type="ARBA" id="ARBA00006812"/>
    </source>
</evidence>
<dbReference type="PANTHER" id="PTHR30201">
    <property type="entry name" value="TRIPHOSPHORIBOSYL-DEPHOSPHO-COA SYNTHASE"/>
    <property type="match status" value="1"/>
</dbReference>
<comment type="similarity">
    <text evidence="2">Belongs to the CitG/MdcB family.</text>
</comment>
<sequence length="136" mass="14895">MKLLPRIQVEGGAEWLARTATQCLIDEARLSPKPGLVDSRGNGAHHDLSLALMERSAHSLTSTFQALAQQSWRRPADIALRQTIGRLGREGEQLMMGVNGRREHPPWRDLGAGAVGERRGDARRRGQGAAGDGNRR</sequence>
<dbReference type="EMBL" id="UAVY01000007">
    <property type="protein sequence ID" value="SQB37087.1"/>
    <property type="molecule type" value="Genomic_DNA"/>
</dbReference>
<proteinExistence type="inferred from homology"/>
<dbReference type="PANTHER" id="PTHR30201:SF2">
    <property type="entry name" value="2-(5''-TRIPHOSPHORIBOSYL)-3'-DEPHOSPHOCOENZYME-A SYNTHASE"/>
    <property type="match status" value="1"/>
</dbReference>
<name>A0A2X2WC67_CITKO</name>
<evidence type="ECO:0000256" key="7">
    <source>
        <dbReference type="ARBA" id="ARBA00022840"/>
    </source>
</evidence>
<evidence type="ECO:0000256" key="8">
    <source>
        <dbReference type="SAM" id="MobiDB-lite"/>
    </source>
</evidence>
<dbReference type="GO" id="GO:0046917">
    <property type="term" value="F:triphosphoribosyl-dephospho-CoA synthase activity"/>
    <property type="evidence" value="ECO:0007669"/>
    <property type="project" value="UniProtKB-EC"/>
</dbReference>
<gene>
    <name evidence="9" type="primary">mdcB_1</name>
    <name evidence="9" type="ORF">NCTC10786_03898</name>
</gene>
<feature type="region of interest" description="Disordered" evidence="8">
    <location>
        <begin position="97"/>
        <end position="136"/>
    </location>
</feature>
<keyword evidence="6" id="KW-0547">Nucleotide-binding</keyword>
<protein>
    <recommendedName>
        <fullName evidence="4">2-(5''-triphosphoribosyl)-3'-dephosphocoenzyme-A synthase</fullName>
        <ecNumber evidence="3">2.4.2.52</ecNumber>
    </recommendedName>
</protein>
<dbReference type="InterPro" id="IPR002736">
    <property type="entry name" value="CitG"/>
</dbReference>
<evidence type="ECO:0000256" key="4">
    <source>
        <dbReference type="ARBA" id="ARBA00020625"/>
    </source>
</evidence>
<evidence type="ECO:0000313" key="10">
    <source>
        <dbReference type="Proteomes" id="UP000251584"/>
    </source>
</evidence>